<feature type="transmembrane region" description="Helical" evidence="7">
    <location>
        <begin position="326"/>
        <end position="352"/>
    </location>
</feature>
<dbReference type="RefSeq" id="WP_105368542.1">
    <property type="nucleotide sequence ID" value="NZ_NEMB01000003.1"/>
</dbReference>
<dbReference type="GO" id="GO:0005886">
    <property type="term" value="C:plasma membrane"/>
    <property type="evidence" value="ECO:0007669"/>
    <property type="project" value="UniProtKB-SubCell"/>
</dbReference>
<dbReference type="AlphaFoldDB" id="A0A2S8RDU3"/>
<dbReference type="PANTHER" id="PTHR30572">
    <property type="entry name" value="MEMBRANE COMPONENT OF TRANSPORTER-RELATED"/>
    <property type="match status" value="1"/>
</dbReference>
<keyword evidence="2" id="KW-1003">Cell membrane</keyword>
<evidence type="ECO:0000256" key="1">
    <source>
        <dbReference type="ARBA" id="ARBA00004651"/>
    </source>
</evidence>
<feature type="transmembrane region" description="Helical" evidence="7">
    <location>
        <begin position="861"/>
        <end position="884"/>
    </location>
</feature>
<evidence type="ECO:0000256" key="2">
    <source>
        <dbReference type="ARBA" id="ARBA00022475"/>
    </source>
</evidence>
<reference evidence="9 10" key="1">
    <citation type="journal article" date="2018" name="Syst. Appl. Microbiol.">
        <title>Characterization and high-quality draft genome sequence of Herbivorax saccincola A7, an anaerobic, alkaliphilic, thermophilic, cellulolytic, and xylanolytic bacterium.</title>
        <authorList>
            <person name="Aikawa S."/>
            <person name="Baramee S."/>
            <person name="Sermsathanaswadi J."/>
            <person name="Thianheng P."/>
            <person name="Tachaapaikoon C."/>
            <person name="Shikata A."/>
            <person name="Waeonukul R."/>
            <person name="Pason P."/>
            <person name="Ratanakhanokchai K."/>
            <person name="Kosugi A."/>
        </authorList>
    </citation>
    <scope>NUCLEOTIDE SEQUENCE [LARGE SCALE GENOMIC DNA]</scope>
    <source>
        <strain evidence="9 10">A7</strain>
    </source>
</reference>
<name>A0A2S8RDU3_9FIRM</name>
<protein>
    <recommendedName>
        <fullName evidence="8">ABC3 transporter permease C-terminal domain-containing protein</fullName>
    </recommendedName>
</protein>
<sequence>MNIINKVTLQILKRNKIRTIVTIIGIILSASMITAVTTSVSSLQNFLLDVAISQDGDWHGAAYNVKKAQIDELEENPDVESYTWLQNIGYAKLEESRNDYMPYLFIGGMDKTFMDVMPVNLIEGRMPESRLEIILPQHLETNGGVKYSIGDELLLDIGSRISDGFELDQSVGYLNGENGGMEETEELVIREQRIFTVVGFYERPSFEPYVGPGYTALTLSDNAGADNYDVYIKVKKIKNIYNFLDANFPENKRETNRDYLIFSGVSDDTGFNKVLYGLAGVLIALIMFGSILLIYNAFSISVSERTKQFGLLSSIGATKRQLLRSVLFEAFILSIIGIPLGILSGIAGIGVTLKLTRNLFMSFLQYNSNVELHLYVSAGAVVAAVLIGFITVLISAYIPARRAVKLSAIDAVRQNNDVKIKAGKVKTSKLTYKLFGFEGMIARKNFKRNKKKYRATVVSLFMSVVLFISASSFCAYLTKGTNSVIDEKEYDIIYTFTPDISEKCSLEELFEELSGVKGVKDSSYAYFEHKNIEVPVNSLSKEYINYRKKIYGENYPYYKSGHEEFSASIYFIDNGSYEKFLNKNSYDKELYLNSDEPLAVIRDFTKHYSSNESKYYTFHILEEEIGEIKLRQIKKIEGYYYNGKYTDDAGETIYFFSSENAENGEEEMKLTFDEATEELNLKIGVVSDEKPFCVDNNFGDTITFMYPYSAISAYTDRNIESVEAILYFKADDHKSVYNKMCSILEEKELPVSRLYDAAENGESMRALVTVVNVFSYGFIILISLIALANVFNTISTNIALRRREFAMLRSIGMTQKGFNKMMNYECLLYGIKGLMYGIPVSFGVTYLIYRSIIEGWETGFFVPWYSVVIAIGSVFAVVFATMIYSMRKIKDDNPIDALRNENI</sequence>
<accession>A0A2S8RDU3</accession>
<keyword evidence="4 7" id="KW-1133">Transmembrane helix</keyword>
<comment type="subcellular location">
    <subcellularLocation>
        <location evidence="1">Cell membrane</location>
        <topology evidence="1">Multi-pass membrane protein</topology>
    </subcellularLocation>
</comment>
<feature type="transmembrane region" description="Helical" evidence="7">
    <location>
        <begin position="20"/>
        <end position="40"/>
    </location>
</feature>
<gene>
    <name evidence="9" type="ORF">B9R14_15170</name>
</gene>
<evidence type="ECO:0000313" key="10">
    <source>
        <dbReference type="Proteomes" id="UP000239720"/>
    </source>
</evidence>
<feature type="transmembrane region" description="Helical" evidence="7">
    <location>
        <begin position="773"/>
        <end position="800"/>
    </location>
</feature>
<feature type="transmembrane region" description="Helical" evidence="7">
    <location>
        <begin position="453"/>
        <end position="478"/>
    </location>
</feature>
<dbReference type="OrthoDB" id="9793166at2"/>
<feature type="transmembrane region" description="Helical" evidence="7">
    <location>
        <begin position="372"/>
        <end position="398"/>
    </location>
</feature>
<dbReference type="PANTHER" id="PTHR30572:SF4">
    <property type="entry name" value="ABC TRANSPORTER PERMEASE YTRF"/>
    <property type="match status" value="1"/>
</dbReference>
<dbReference type="EMBL" id="NEMB01000003">
    <property type="protein sequence ID" value="PQQ67970.1"/>
    <property type="molecule type" value="Genomic_DNA"/>
</dbReference>
<comment type="similarity">
    <text evidence="6">Belongs to the ABC-4 integral membrane protein family.</text>
</comment>
<comment type="caution">
    <text evidence="9">The sequence shown here is derived from an EMBL/GenBank/DDBJ whole genome shotgun (WGS) entry which is preliminary data.</text>
</comment>
<evidence type="ECO:0000256" key="6">
    <source>
        <dbReference type="ARBA" id="ARBA00038076"/>
    </source>
</evidence>
<organism evidence="9 10">
    <name type="scientific">Acetivibrio saccincola</name>
    <dbReference type="NCBI Taxonomy" id="1677857"/>
    <lineage>
        <taxon>Bacteria</taxon>
        <taxon>Bacillati</taxon>
        <taxon>Bacillota</taxon>
        <taxon>Clostridia</taxon>
        <taxon>Eubacteriales</taxon>
        <taxon>Oscillospiraceae</taxon>
        <taxon>Acetivibrio</taxon>
    </lineage>
</organism>
<dbReference type="InterPro" id="IPR050250">
    <property type="entry name" value="Macrolide_Exporter_MacB"/>
</dbReference>
<feature type="domain" description="ABC3 transporter permease C-terminal" evidence="8">
    <location>
        <begin position="778"/>
        <end position="893"/>
    </location>
</feature>
<evidence type="ECO:0000256" key="3">
    <source>
        <dbReference type="ARBA" id="ARBA00022692"/>
    </source>
</evidence>
<dbReference type="Proteomes" id="UP000239720">
    <property type="component" value="Unassembled WGS sequence"/>
</dbReference>
<keyword evidence="3 7" id="KW-0812">Transmembrane</keyword>
<keyword evidence="5 7" id="KW-0472">Membrane</keyword>
<evidence type="ECO:0000313" key="9">
    <source>
        <dbReference type="EMBL" id="PQQ67970.1"/>
    </source>
</evidence>
<evidence type="ECO:0000256" key="7">
    <source>
        <dbReference type="SAM" id="Phobius"/>
    </source>
</evidence>
<feature type="domain" description="ABC3 transporter permease C-terminal" evidence="8">
    <location>
        <begin position="281"/>
        <end position="407"/>
    </location>
</feature>
<dbReference type="InterPro" id="IPR003838">
    <property type="entry name" value="ABC3_permease_C"/>
</dbReference>
<feature type="transmembrane region" description="Helical" evidence="7">
    <location>
        <begin position="826"/>
        <end position="849"/>
    </location>
</feature>
<proteinExistence type="inferred from homology"/>
<feature type="transmembrane region" description="Helical" evidence="7">
    <location>
        <begin position="274"/>
        <end position="298"/>
    </location>
</feature>
<evidence type="ECO:0000259" key="8">
    <source>
        <dbReference type="Pfam" id="PF02687"/>
    </source>
</evidence>
<dbReference type="GO" id="GO:0022857">
    <property type="term" value="F:transmembrane transporter activity"/>
    <property type="evidence" value="ECO:0007669"/>
    <property type="project" value="TreeGrafter"/>
</dbReference>
<dbReference type="Pfam" id="PF02687">
    <property type="entry name" value="FtsX"/>
    <property type="match status" value="2"/>
</dbReference>
<evidence type="ECO:0000256" key="5">
    <source>
        <dbReference type="ARBA" id="ARBA00023136"/>
    </source>
</evidence>
<evidence type="ECO:0000256" key="4">
    <source>
        <dbReference type="ARBA" id="ARBA00022989"/>
    </source>
</evidence>